<dbReference type="InterPro" id="IPR003439">
    <property type="entry name" value="ABC_transporter-like_ATP-bd"/>
</dbReference>
<dbReference type="CDD" id="cd18577">
    <property type="entry name" value="ABC_6TM_Pgp_ABCB1_D1_like"/>
    <property type="match status" value="1"/>
</dbReference>
<gene>
    <name evidence="10" type="ORF">TRICI_004136</name>
</gene>
<protein>
    <submittedName>
        <fullName evidence="10">Uncharacterized protein</fullName>
    </submittedName>
</protein>
<evidence type="ECO:0000256" key="6">
    <source>
        <dbReference type="ARBA" id="ARBA00023136"/>
    </source>
</evidence>
<keyword evidence="6 7" id="KW-0472">Membrane</keyword>
<comment type="subcellular location">
    <subcellularLocation>
        <location evidence="1">Membrane</location>
        <topology evidence="1">Multi-pass membrane protein</topology>
    </subcellularLocation>
</comment>
<feature type="transmembrane region" description="Helical" evidence="7">
    <location>
        <begin position="114"/>
        <end position="137"/>
    </location>
</feature>
<dbReference type="InterPro" id="IPR011527">
    <property type="entry name" value="ABC1_TM_dom"/>
</dbReference>
<feature type="transmembrane region" description="Helical" evidence="7">
    <location>
        <begin position="246"/>
        <end position="273"/>
    </location>
</feature>
<evidence type="ECO:0000256" key="2">
    <source>
        <dbReference type="ARBA" id="ARBA00022692"/>
    </source>
</evidence>
<dbReference type="InterPro" id="IPR027417">
    <property type="entry name" value="P-loop_NTPase"/>
</dbReference>
<evidence type="ECO:0000256" key="4">
    <source>
        <dbReference type="ARBA" id="ARBA00022840"/>
    </source>
</evidence>
<evidence type="ECO:0000259" key="8">
    <source>
        <dbReference type="PROSITE" id="PS50893"/>
    </source>
</evidence>
<dbReference type="GO" id="GO:0016887">
    <property type="term" value="F:ATP hydrolysis activity"/>
    <property type="evidence" value="ECO:0007669"/>
    <property type="project" value="InterPro"/>
</dbReference>
<proteinExistence type="predicted"/>
<dbReference type="VEuPathDB" id="FungiDB:TRICI_004136"/>
<feature type="domain" description="ABC transmembrane type-1" evidence="9">
    <location>
        <begin position="117"/>
        <end position="406"/>
    </location>
</feature>
<organism evidence="10 11">
    <name type="scientific">Trichomonascus ciferrii</name>
    <dbReference type="NCBI Taxonomy" id="44093"/>
    <lineage>
        <taxon>Eukaryota</taxon>
        <taxon>Fungi</taxon>
        <taxon>Dikarya</taxon>
        <taxon>Ascomycota</taxon>
        <taxon>Saccharomycotina</taxon>
        <taxon>Dipodascomycetes</taxon>
        <taxon>Dipodascales</taxon>
        <taxon>Trichomonascaceae</taxon>
        <taxon>Trichomonascus</taxon>
        <taxon>Trichomonascus ciferrii complex</taxon>
    </lineage>
</organism>
<sequence>MTVKLRFDLIKSSFMGSVKFAVLSRDSKSILGNIKMLDPEDWHYWGSNLNDNNYLSDTYSNQSAISLTKLNFNETFRSYSDEEAEILKKQIHIPRSNSNYSRFFHLIERKEKRLIGFGIFASVFAGAGLPVSNLLLIKLVNQLYRLAVDELDPDETQIIHLSMVYIYLGIVVQILTFASEYIFVFQGHAILTRFRKQYFEAILRQNTAYFDINDSAELTNRIFTDTYGIQETLFTTFPKLIRDTAVFILATVVGFVCSWKIMLIIEAPVMIILVGTTAISKWLGTWQRSETSYTISTAAVICAQYVISSVKTWIHLGAEDRIANKFEDLLAKHLPPPLRKKIPWAFCKSFAWATPYLALVLYFWVSLKLYTNSSVSIGKIVAAIGCVVLSARSISNVLGNVLGLTHDQSSLEKLFQTIDRKCPVDQTSNSGIHLARSVIGGIKLEGINFAYPTAPNTLILENCSIRINPKQTVALIGADNSGKSTILNLIERFYLPLSGKIFIDNYDISEINTNSLRRNMATVLQGFELFDGTVYENVVIGLNDSNEYLQEDQKRALVIKACKSVNAWGFVLPLPNGLDTQVGSRGHKLTTSQRQRICIARAMVREPKILLMDEPTSSLGIRGSNMFYSTLKQLTKNTTVVVATNKPSYGRYFDKIFVIGNGTVIEEGTHEELANSNGHYASLLKTRKLDQERGLAEGKSYNHTSTQTSCSAIPYFDSQENPILDWQKRFIKDKPAMRIMDSAGDRRHKARVTPGYTASFLAMVSLSQCKGHIIS</sequence>
<dbReference type="EMBL" id="SWFS01000317">
    <property type="protein sequence ID" value="KAA8910338.1"/>
    <property type="molecule type" value="Genomic_DNA"/>
</dbReference>
<dbReference type="InterPro" id="IPR039421">
    <property type="entry name" value="Type_1_exporter"/>
</dbReference>
<dbReference type="SUPFAM" id="SSF52540">
    <property type="entry name" value="P-loop containing nucleoside triphosphate hydrolases"/>
    <property type="match status" value="1"/>
</dbReference>
<dbReference type="PANTHER" id="PTHR43394:SF1">
    <property type="entry name" value="ATP-BINDING CASSETTE SUB-FAMILY B MEMBER 10, MITOCHONDRIAL"/>
    <property type="match status" value="1"/>
</dbReference>
<dbReference type="OrthoDB" id="6500128at2759"/>
<comment type="caution">
    <text evidence="10">The sequence shown here is derived from an EMBL/GenBank/DDBJ whole genome shotgun (WGS) entry which is preliminary data.</text>
</comment>
<evidence type="ECO:0000256" key="3">
    <source>
        <dbReference type="ARBA" id="ARBA00022741"/>
    </source>
</evidence>
<dbReference type="AlphaFoldDB" id="A0A642V1M4"/>
<dbReference type="PANTHER" id="PTHR43394">
    <property type="entry name" value="ATP-DEPENDENT PERMEASE MDL1, MITOCHONDRIAL"/>
    <property type="match status" value="1"/>
</dbReference>
<keyword evidence="3" id="KW-0547">Nucleotide-binding</keyword>
<feature type="transmembrane region" description="Helical" evidence="7">
    <location>
        <begin position="342"/>
        <end position="365"/>
    </location>
</feature>
<evidence type="ECO:0000256" key="5">
    <source>
        <dbReference type="ARBA" id="ARBA00022989"/>
    </source>
</evidence>
<feature type="transmembrane region" description="Helical" evidence="7">
    <location>
        <begin position="157"/>
        <end position="185"/>
    </location>
</feature>
<dbReference type="InterPro" id="IPR036640">
    <property type="entry name" value="ABC1_TM_sf"/>
</dbReference>
<dbReference type="Gene3D" id="1.20.1560.10">
    <property type="entry name" value="ABC transporter type 1, transmembrane domain"/>
    <property type="match status" value="1"/>
</dbReference>
<keyword evidence="5 7" id="KW-1133">Transmembrane helix</keyword>
<dbReference type="GO" id="GO:0005524">
    <property type="term" value="F:ATP binding"/>
    <property type="evidence" value="ECO:0007669"/>
    <property type="project" value="UniProtKB-KW"/>
</dbReference>
<dbReference type="Pfam" id="PF00664">
    <property type="entry name" value="ABC_membrane"/>
    <property type="match status" value="1"/>
</dbReference>
<name>A0A642V1M4_9ASCO</name>
<keyword evidence="11" id="KW-1185">Reference proteome</keyword>
<accession>A0A642V1M4</accession>
<evidence type="ECO:0000313" key="11">
    <source>
        <dbReference type="Proteomes" id="UP000761534"/>
    </source>
</evidence>
<keyword evidence="2 7" id="KW-0812">Transmembrane</keyword>
<dbReference type="Proteomes" id="UP000761534">
    <property type="component" value="Unassembled WGS sequence"/>
</dbReference>
<dbReference type="GO" id="GO:0016020">
    <property type="term" value="C:membrane"/>
    <property type="evidence" value="ECO:0007669"/>
    <property type="project" value="UniProtKB-SubCell"/>
</dbReference>
<dbReference type="InterPro" id="IPR003593">
    <property type="entry name" value="AAA+_ATPase"/>
</dbReference>
<evidence type="ECO:0000259" key="9">
    <source>
        <dbReference type="PROSITE" id="PS50929"/>
    </source>
</evidence>
<dbReference type="SMART" id="SM00382">
    <property type="entry name" value="AAA"/>
    <property type="match status" value="1"/>
</dbReference>
<dbReference type="GO" id="GO:0015421">
    <property type="term" value="F:ABC-type oligopeptide transporter activity"/>
    <property type="evidence" value="ECO:0007669"/>
    <property type="project" value="TreeGrafter"/>
</dbReference>
<reference evidence="10" key="1">
    <citation type="journal article" date="2019" name="G3 (Bethesda)">
        <title>Genome Assemblies of Two Rare Opportunistic Yeast Pathogens: Diutina rugosa (syn. Candida rugosa) and Trichomonascus ciferrii (syn. Candida ciferrii).</title>
        <authorList>
            <person name="Mixao V."/>
            <person name="Saus E."/>
            <person name="Hansen A.P."/>
            <person name="Lass-Florl C."/>
            <person name="Gabaldon T."/>
        </authorList>
    </citation>
    <scope>NUCLEOTIDE SEQUENCE</scope>
    <source>
        <strain evidence="10">CBS 4856</strain>
    </source>
</reference>
<keyword evidence="4" id="KW-0067">ATP-binding</keyword>
<evidence type="ECO:0000313" key="10">
    <source>
        <dbReference type="EMBL" id="KAA8910338.1"/>
    </source>
</evidence>
<dbReference type="SUPFAM" id="SSF90123">
    <property type="entry name" value="ABC transporter transmembrane region"/>
    <property type="match status" value="1"/>
</dbReference>
<dbReference type="PROSITE" id="PS50929">
    <property type="entry name" value="ABC_TM1F"/>
    <property type="match status" value="1"/>
</dbReference>
<dbReference type="PROSITE" id="PS50893">
    <property type="entry name" value="ABC_TRANSPORTER_2"/>
    <property type="match status" value="1"/>
</dbReference>
<feature type="domain" description="ABC transporter" evidence="8">
    <location>
        <begin position="442"/>
        <end position="686"/>
    </location>
</feature>
<dbReference type="Gene3D" id="3.40.50.300">
    <property type="entry name" value="P-loop containing nucleotide triphosphate hydrolases"/>
    <property type="match status" value="1"/>
</dbReference>
<evidence type="ECO:0000256" key="7">
    <source>
        <dbReference type="SAM" id="Phobius"/>
    </source>
</evidence>
<evidence type="ECO:0000256" key="1">
    <source>
        <dbReference type="ARBA" id="ARBA00004141"/>
    </source>
</evidence>
<dbReference type="Pfam" id="PF00005">
    <property type="entry name" value="ABC_tran"/>
    <property type="match status" value="1"/>
</dbReference>